<dbReference type="UniPathway" id="UPA00070">
    <property type="reaction ID" value="UER00119"/>
</dbReference>
<dbReference type="GO" id="GO:0044205">
    <property type="term" value="P:'de novo' UMP biosynthetic process"/>
    <property type="evidence" value="ECO:0007669"/>
    <property type="project" value="UniProtKB-UniRule"/>
</dbReference>
<evidence type="ECO:0000256" key="3">
    <source>
        <dbReference type="ARBA" id="ARBA00022676"/>
    </source>
</evidence>
<dbReference type="AlphaFoldDB" id="A0A6J4VQT0"/>
<dbReference type="EC" id="2.4.2.10" evidence="2 6"/>
<feature type="binding site" evidence="6">
    <location>
        <position position="168"/>
    </location>
    <ligand>
        <name>orotate</name>
        <dbReference type="ChEBI" id="CHEBI:30839"/>
    </ligand>
</feature>
<keyword evidence="5 6" id="KW-0665">Pyrimidine biosynthesis</keyword>
<protein>
    <recommendedName>
        <fullName evidence="2 6">Orotate phosphoribosyltransferase</fullName>
        <shortName evidence="6">OPRT</shortName>
        <shortName evidence="6">OPRTase</shortName>
        <ecNumber evidence="2 6">2.4.2.10</ecNumber>
    </recommendedName>
</protein>
<dbReference type="CDD" id="cd06223">
    <property type="entry name" value="PRTases_typeI"/>
    <property type="match status" value="1"/>
</dbReference>
<evidence type="ECO:0000259" key="7">
    <source>
        <dbReference type="Pfam" id="PF00156"/>
    </source>
</evidence>
<evidence type="ECO:0000256" key="2">
    <source>
        <dbReference type="ARBA" id="ARBA00011971"/>
    </source>
</evidence>
<feature type="binding site" description="in other chain" evidence="6">
    <location>
        <position position="32"/>
    </location>
    <ligand>
        <name>5-phospho-alpha-D-ribose 1-diphosphate</name>
        <dbReference type="ChEBI" id="CHEBI:58017"/>
        <note>ligand shared between dimeric partners</note>
    </ligand>
</feature>
<keyword evidence="4 6" id="KW-0808">Transferase</keyword>
<evidence type="ECO:0000256" key="1">
    <source>
        <dbReference type="ARBA" id="ARBA00004889"/>
    </source>
</evidence>
<dbReference type="GO" id="GO:0000287">
    <property type="term" value="F:magnesium ion binding"/>
    <property type="evidence" value="ECO:0007669"/>
    <property type="project" value="UniProtKB-UniRule"/>
</dbReference>
<reference evidence="8" key="1">
    <citation type="submission" date="2020-02" db="EMBL/GenBank/DDBJ databases">
        <authorList>
            <person name="Meier V. D."/>
        </authorList>
    </citation>
    <scope>NUCLEOTIDE SEQUENCE</scope>
    <source>
        <strain evidence="8">AVDCRST_MAG18</strain>
    </source>
</reference>
<organism evidence="8">
    <name type="scientific">uncultured Thermomicrobiales bacterium</name>
    <dbReference type="NCBI Taxonomy" id="1645740"/>
    <lineage>
        <taxon>Bacteria</taxon>
        <taxon>Pseudomonadati</taxon>
        <taxon>Thermomicrobiota</taxon>
        <taxon>Thermomicrobia</taxon>
        <taxon>Thermomicrobiales</taxon>
        <taxon>environmental samples</taxon>
    </lineage>
</organism>
<comment type="similarity">
    <text evidence="6">Belongs to the purine/pyrimidine phosphoribosyltransferase family. PyrE subfamily.</text>
</comment>
<dbReference type="GO" id="GO:0019856">
    <property type="term" value="P:pyrimidine nucleobase biosynthetic process"/>
    <property type="evidence" value="ECO:0007669"/>
    <property type="project" value="TreeGrafter"/>
</dbReference>
<keyword evidence="3 6" id="KW-0328">Glycosyltransferase</keyword>
<dbReference type="HAMAP" id="MF_01208">
    <property type="entry name" value="PyrE"/>
    <property type="match status" value="1"/>
</dbReference>
<comment type="cofactor">
    <cofactor evidence="6">
        <name>Mg(2+)</name>
        <dbReference type="ChEBI" id="CHEBI:18420"/>
    </cofactor>
</comment>
<accession>A0A6J4VQT0</accession>
<dbReference type="PANTHER" id="PTHR19278">
    <property type="entry name" value="OROTATE PHOSPHORIBOSYLTRANSFERASE"/>
    <property type="match status" value="1"/>
</dbReference>
<name>A0A6J4VQT0_9BACT</name>
<comment type="caution">
    <text evidence="6">Lacks conserved residue(s) required for the propagation of feature annotation.</text>
</comment>
<evidence type="ECO:0000256" key="5">
    <source>
        <dbReference type="ARBA" id="ARBA00022975"/>
    </source>
</evidence>
<proteinExistence type="inferred from homology"/>
<comment type="catalytic activity">
    <reaction evidence="6">
        <text>orotidine 5'-phosphate + diphosphate = orotate + 5-phospho-alpha-D-ribose 1-diphosphate</text>
        <dbReference type="Rhea" id="RHEA:10380"/>
        <dbReference type="ChEBI" id="CHEBI:30839"/>
        <dbReference type="ChEBI" id="CHEBI:33019"/>
        <dbReference type="ChEBI" id="CHEBI:57538"/>
        <dbReference type="ChEBI" id="CHEBI:58017"/>
        <dbReference type="EC" id="2.4.2.10"/>
    </reaction>
</comment>
<dbReference type="GO" id="GO:0004590">
    <property type="term" value="F:orotidine-5'-phosphate decarboxylase activity"/>
    <property type="evidence" value="ECO:0007669"/>
    <property type="project" value="TreeGrafter"/>
</dbReference>
<sequence>MVRSAAQETNLWLAQALFDLGGVTLGDFTIGRTTVNSPVYVNPRVLISNPEVLRRVARLIDREIQAGMSRKRDPIPPFDLIAGVPLGGLHLATAYALATNTPMIYVRPSGSLAEGGPNGHEIEGRFKSGQRVLLIDDLITTGGSILHTRAILEAADLVVKDVVVLIDREQGGGEQLRHQGYDLLHILTLRAMLTYYVNTNRISDEDYERCLAYLERTRE</sequence>
<keyword evidence="6" id="KW-0460">Magnesium</keyword>
<dbReference type="EMBL" id="CADCWN010000292">
    <property type="protein sequence ID" value="CAA9585084.1"/>
    <property type="molecule type" value="Genomic_DNA"/>
</dbReference>
<dbReference type="SUPFAM" id="SSF53271">
    <property type="entry name" value="PRTase-like"/>
    <property type="match status" value="1"/>
</dbReference>
<feature type="binding site" evidence="6">
    <location>
        <position position="140"/>
    </location>
    <ligand>
        <name>orotate</name>
        <dbReference type="ChEBI" id="CHEBI:30839"/>
    </ligand>
</feature>
<comment type="function">
    <text evidence="6">Catalyzes the transfer of a ribosyl phosphate group from 5-phosphoribose 1-diphosphate to orotate, leading to the formation of orotidine monophosphate (OMP).</text>
</comment>
<feature type="binding site" description="in other chain" evidence="6">
    <location>
        <begin position="136"/>
        <end position="144"/>
    </location>
    <ligand>
        <name>5-phospho-alpha-D-ribose 1-diphosphate</name>
        <dbReference type="ChEBI" id="CHEBI:58017"/>
        <note>ligand shared between dimeric partners</note>
    </ligand>
</feature>
<dbReference type="GO" id="GO:0004588">
    <property type="term" value="F:orotate phosphoribosyltransferase activity"/>
    <property type="evidence" value="ECO:0007669"/>
    <property type="project" value="UniProtKB-UniRule"/>
</dbReference>
<dbReference type="Pfam" id="PF00156">
    <property type="entry name" value="Pribosyltran"/>
    <property type="match status" value="1"/>
</dbReference>
<comment type="subunit">
    <text evidence="6">Homodimer.</text>
</comment>
<dbReference type="Gene3D" id="3.40.50.2020">
    <property type="match status" value="1"/>
</dbReference>
<dbReference type="InterPro" id="IPR029057">
    <property type="entry name" value="PRTase-like"/>
</dbReference>
<comment type="pathway">
    <text evidence="1 6">Pyrimidine metabolism; UMP biosynthesis via de novo pathway; UMP from orotate: step 1/2.</text>
</comment>
<feature type="binding site" evidence="6">
    <location>
        <position position="107"/>
    </location>
    <ligand>
        <name>5-phospho-alpha-D-ribose 1-diphosphate</name>
        <dbReference type="ChEBI" id="CHEBI:58017"/>
        <note>ligand shared between dimeric partners</note>
    </ligand>
</feature>
<evidence type="ECO:0000313" key="8">
    <source>
        <dbReference type="EMBL" id="CAA9585084.1"/>
    </source>
</evidence>
<dbReference type="InterPro" id="IPR023031">
    <property type="entry name" value="OPRT"/>
</dbReference>
<evidence type="ECO:0000256" key="6">
    <source>
        <dbReference type="HAMAP-Rule" id="MF_01208"/>
    </source>
</evidence>
<gene>
    <name evidence="6" type="primary">pyrE</name>
    <name evidence="8" type="ORF">AVDCRST_MAG18-3713</name>
</gene>
<dbReference type="PANTHER" id="PTHR19278:SF9">
    <property type="entry name" value="URIDINE 5'-MONOPHOSPHATE SYNTHASE"/>
    <property type="match status" value="1"/>
</dbReference>
<feature type="domain" description="Phosphoribosyltransferase" evidence="7">
    <location>
        <begin position="49"/>
        <end position="174"/>
    </location>
</feature>
<dbReference type="InterPro" id="IPR000836">
    <property type="entry name" value="PRTase_dom"/>
</dbReference>
<evidence type="ECO:0000256" key="4">
    <source>
        <dbReference type="ARBA" id="ARBA00022679"/>
    </source>
</evidence>